<dbReference type="InterPro" id="IPR008278">
    <property type="entry name" value="4-PPantetheinyl_Trfase_dom"/>
</dbReference>
<dbReference type="Proteomes" id="UP001634747">
    <property type="component" value="Unassembled WGS sequence"/>
</dbReference>
<keyword evidence="6 8" id="KW-0443">Lipid metabolism</keyword>
<dbReference type="InterPro" id="IPR002582">
    <property type="entry name" value="ACPS"/>
</dbReference>
<comment type="cofactor">
    <cofactor evidence="8">
        <name>Mg(2+)</name>
        <dbReference type="ChEBI" id="CHEBI:18420"/>
    </cofactor>
</comment>
<comment type="function">
    <text evidence="8">Transfers the 4'-phosphopantetheine moiety from coenzyme A to a Ser of acyl-carrier-protein.</text>
</comment>
<evidence type="ECO:0000256" key="8">
    <source>
        <dbReference type="HAMAP-Rule" id="MF_00101"/>
    </source>
</evidence>
<dbReference type="InterPro" id="IPR037143">
    <property type="entry name" value="4-PPantetheinyl_Trfase_dom_sf"/>
</dbReference>
<evidence type="ECO:0000256" key="4">
    <source>
        <dbReference type="ARBA" id="ARBA00022832"/>
    </source>
</evidence>
<evidence type="ECO:0000256" key="6">
    <source>
        <dbReference type="ARBA" id="ARBA00023098"/>
    </source>
</evidence>
<keyword evidence="4 8" id="KW-0276">Fatty acid metabolism</keyword>
<evidence type="ECO:0000256" key="2">
    <source>
        <dbReference type="ARBA" id="ARBA00022679"/>
    </source>
</evidence>
<comment type="subcellular location">
    <subcellularLocation>
        <location evidence="8">Cytoplasm</location>
    </subcellularLocation>
</comment>
<comment type="similarity">
    <text evidence="8">Belongs to the P-Pant transferase superfamily. AcpS family.</text>
</comment>
<comment type="caution">
    <text evidence="10">The sequence shown here is derived from an EMBL/GenBank/DDBJ whole genome shotgun (WGS) entry which is preliminary data.</text>
</comment>
<evidence type="ECO:0000259" key="9">
    <source>
        <dbReference type="Pfam" id="PF01648"/>
    </source>
</evidence>
<feature type="binding site" evidence="8">
    <location>
        <position position="8"/>
    </location>
    <ligand>
        <name>Mg(2+)</name>
        <dbReference type="ChEBI" id="CHEBI:18420"/>
    </ligand>
</feature>
<evidence type="ECO:0000256" key="3">
    <source>
        <dbReference type="ARBA" id="ARBA00022723"/>
    </source>
</evidence>
<comment type="catalytic activity">
    <reaction evidence="8">
        <text>apo-[ACP] + CoA = holo-[ACP] + adenosine 3',5'-bisphosphate + H(+)</text>
        <dbReference type="Rhea" id="RHEA:12068"/>
        <dbReference type="Rhea" id="RHEA-COMP:9685"/>
        <dbReference type="Rhea" id="RHEA-COMP:9690"/>
        <dbReference type="ChEBI" id="CHEBI:15378"/>
        <dbReference type="ChEBI" id="CHEBI:29999"/>
        <dbReference type="ChEBI" id="CHEBI:57287"/>
        <dbReference type="ChEBI" id="CHEBI:58343"/>
        <dbReference type="ChEBI" id="CHEBI:64479"/>
        <dbReference type="EC" id="2.7.8.7"/>
    </reaction>
</comment>
<dbReference type="NCBIfam" id="TIGR00516">
    <property type="entry name" value="acpS"/>
    <property type="match status" value="1"/>
</dbReference>
<dbReference type="RefSeq" id="WP_263415000.1">
    <property type="nucleotide sequence ID" value="NZ_BAABBH010000001.1"/>
</dbReference>
<sequence length="126" mass="13986">MILGTGSDLMEIRRIEESIERYGERFLQRVFTPAEVEYCRRKVHNAAESFAARFAAKEAAAKALGTGIAQGVAWTEIEVRRLPGQRPTLHFTGRAAERAARMGVAHAHLTLSHSREVALAVVMLEN</sequence>
<dbReference type="Gene3D" id="3.90.470.20">
    <property type="entry name" value="4'-phosphopantetheinyl transferase domain"/>
    <property type="match status" value="1"/>
</dbReference>
<keyword evidence="8" id="KW-0963">Cytoplasm</keyword>
<dbReference type="SUPFAM" id="SSF56214">
    <property type="entry name" value="4'-phosphopantetheinyl transferase"/>
    <property type="match status" value="1"/>
</dbReference>
<dbReference type="Pfam" id="PF01648">
    <property type="entry name" value="ACPS"/>
    <property type="match status" value="1"/>
</dbReference>
<feature type="binding site" evidence="8">
    <location>
        <position position="58"/>
    </location>
    <ligand>
        <name>Mg(2+)</name>
        <dbReference type="ChEBI" id="CHEBI:18420"/>
    </ligand>
</feature>
<dbReference type="EC" id="2.7.8.7" evidence="8"/>
<protein>
    <recommendedName>
        <fullName evidence="8">Holo-[acyl-carrier-protein] synthase</fullName>
        <shortName evidence="8">Holo-ACP synthase</shortName>
        <ecNumber evidence="8">2.7.8.7</ecNumber>
    </recommendedName>
    <alternativeName>
        <fullName evidence="8">4'-phosphopantetheinyl transferase AcpS</fullName>
    </alternativeName>
</protein>
<keyword evidence="5 8" id="KW-0460">Magnesium</keyword>
<feature type="domain" description="4'-phosphopantetheinyl transferase" evidence="9">
    <location>
        <begin position="6"/>
        <end position="121"/>
    </location>
</feature>
<evidence type="ECO:0000313" key="11">
    <source>
        <dbReference type="Proteomes" id="UP001634747"/>
    </source>
</evidence>
<accession>A0ABW9KMQ0</accession>
<dbReference type="NCBIfam" id="TIGR00556">
    <property type="entry name" value="pantethn_trn"/>
    <property type="match status" value="1"/>
</dbReference>
<evidence type="ECO:0000313" key="10">
    <source>
        <dbReference type="EMBL" id="MFN2976813.1"/>
    </source>
</evidence>
<organism evidence="10 11">
    <name type="scientific">Terriglobus aquaticus</name>
    <dbReference type="NCBI Taxonomy" id="940139"/>
    <lineage>
        <taxon>Bacteria</taxon>
        <taxon>Pseudomonadati</taxon>
        <taxon>Acidobacteriota</taxon>
        <taxon>Terriglobia</taxon>
        <taxon>Terriglobales</taxon>
        <taxon>Acidobacteriaceae</taxon>
        <taxon>Terriglobus</taxon>
    </lineage>
</organism>
<evidence type="ECO:0000256" key="1">
    <source>
        <dbReference type="ARBA" id="ARBA00022516"/>
    </source>
</evidence>
<dbReference type="InterPro" id="IPR004568">
    <property type="entry name" value="Ppantetheine-prot_Trfase_dom"/>
</dbReference>
<evidence type="ECO:0000256" key="7">
    <source>
        <dbReference type="ARBA" id="ARBA00023160"/>
    </source>
</evidence>
<evidence type="ECO:0000256" key="5">
    <source>
        <dbReference type="ARBA" id="ARBA00022842"/>
    </source>
</evidence>
<reference evidence="10 11" key="1">
    <citation type="submission" date="2024-12" db="EMBL/GenBank/DDBJ databases">
        <authorList>
            <person name="Lee Y."/>
        </authorList>
    </citation>
    <scope>NUCLEOTIDE SEQUENCE [LARGE SCALE GENOMIC DNA]</scope>
    <source>
        <strain evidence="10 11">03SUJ4</strain>
    </source>
</reference>
<keyword evidence="2 8" id="KW-0808">Transferase</keyword>
<dbReference type="HAMAP" id="MF_00101">
    <property type="entry name" value="AcpS"/>
    <property type="match status" value="1"/>
</dbReference>
<name>A0ABW9KMQ0_9BACT</name>
<keyword evidence="1 8" id="KW-0444">Lipid biosynthesis</keyword>
<dbReference type="GO" id="GO:0008897">
    <property type="term" value="F:holo-[acyl-carrier-protein] synthase activity"/>
    <property type="evidence" value="ECO:0007669"/>
    <property type="project" value="UniProtKB-EC"/>
</dbReference>
<keyword evidence="11" id="KW-1185">Reference proteome</keyword>
<keyword evidence="3 8" id="KW-0479">Metal-binding</keyword>
<proteinExistence type="inferred from homology"/>
<gene>
    <name evidence="8 10" type="primary">acpS</name>
    <name evidence="10" type="ORF">ACK2TP_13670</name>
</gene>
<dbReference type="EMBL" id="JBJYXY010000001">
    <property type="protein sequence ID" value="MFN2976813.1"/>
    <property type="molecule type" value="Genomic_DNA"/>
</dbReference>
<keyword evidence="7 8" id="KW-0275">Fatty acid biosynthesis</keyword>